<feature type="region of interest" description="Disordered" evidence="1">
    <location>
        <begin position="254"/>
        <end position="289"/>
    </location>
</feature>
<dbReference type="Proteomes" id="UP000189701">
    <property type="component" value="Unplaced"/>
</dbReference>
<proteinExistence type="predicted"/>
<dbReference type="PANTHER" id="PTHR31286">
    <property type="entry name" value="GLYCINE-RICH CELL WALL STRUCTURAL PROTEIN 1.8-LIKE"/>
    <property type="match status" value="1"/>
</dbReference>
<dbReference type="Pfam" id="PF14111">
    <property type="entry name" value="DUF4283"/>
    <property type="match status" value="1"/>
</dbReference>
<feature type="domain" description="DUF4283" evidence="2">
    <location>
        <begin position="5"/>
        <end position="47"/>
    </location>
</feature>
<gene>
    <name evidence="4" type="primary">LOC104234294</name>
</gene>
<evidence type="ECO:0000259" key="2">
    <source>
        <dbReference type="Pfam" id="PF14111"/>
    </source>
</evidence>
<reference evidence="4" key="2">
    <citation type="submission" date="2025-08" db="UniProtKB">
        <authorList>
            <consortium name="RefSeq"/>
        </authorList>
    </citation>
    <scope>IDENTIFICATION</scope>
    <source>
        <tissue evidence="4">Leaf</tissue>
    </source>
</reference>
<organism evidence="3 4">
    <name type="scientific">Nicotiana sylvestris</name>
    <name type="common">Wood tobacco</name>
    <name type="synonym">South American tobacco</name>
    <dbReference type="NCBI Taxonomy" id="4096"/>
    <lineage>
        <taxon>Eukaryota</taxon>
        <taxon>Viridiplantae</taxon>
        <taxon>Streptophyta</taxon>
        <taxon>Embryophyta</taxon>
        <taxon>Tracheophyta</taxon>
        <taxon>Spermatophyta</taxon>
        <taxon>Magnoliopsida</taxon>
        <taxon>eudicotyledons</taxon>
        <taxon>Gunneridae</taxon>
        <taxon>Pentapetalae</taxon>
        <taxon>asterids</taxon>
        <taxon>lamiids</taxon>
        <taxon>Solanales</taxon>
        <taxon>Solanaceae</taxon>
        <taxon>Nicotianoideae</taxon>
        <taxon>Nicotianeae</taxon>
        <taxon>Nicotiana</taxon>
    </lineage>
</organism>
<dbReference type="eggNOG" id="KOG1075">
    <property type="taxonomic scope" value="Eukaryota"/>
</dbReference>
<accession>A0A1U7X900</accession>
<evidence type="ECO:0000313" key="3">
    <source>
        <dbReference type="Proteomes" id="UP000189701"/>
    </source>
</evidence>
<name>A0A1U7X900_NICSY</name>
<evidence type="ECO:0000256" key="1">
    <source>
        <dbReference type="SAM" id="MobiDB-lite"/>
    </source>
</evidence>
<dbReference type="InterPro" id="IPR040256">
    <property type="entry name" value="At4g02000-like"/>
</dbReference>
<dbReference type="InterPro" id="IPR025558">
    <property type="entry name" value="DUF4283"/>
</dbReference>
<sequence length="470" mass="51687">MSLIDLGFEFFLIKFQKEENLQTTLHGGPWFVLNHFLFVRQWEPKFIASNTQLTYSAIWVRLPELPTEFYDMEILQRVGAKLDLMIPRKTIKPIQTPNQFDPILEDMDTSSTQNDKAIFQPASIHELTATLCYLECQSVGPNGPHNKDTPAIIDTTHSSFVIKPTKTNIHSNNNSHTFINNPQTRQVGNQLINIATQTEQSGKDTSFTHHNTEPNLSLHSLANHDNMHATLGYKVTASQTPILSHDYIPCAKPYQDTTSPSPSLHTTGTFTHPNTTSGEANSSSKASSLQTCNTQAPIFSFPPKNHAASELHQHQLQQLFQTTNPPKQPILPSTSSDHARPLVSKPIDAINLHTPTSHGEPSSTVLAGDGTPGLCSDFHFRTQQSGGNPPSPKSDTFGRNCDGGDEIWDGGLRSNVVVHNSNSIDSGPPSINIPTATVGISHAPTDPICQPPDESTPFYPPHHWGQIYAP</sequence>
<protein>
    <submittedName>
        <fullName evidence="4">Uncharacterized protein LOC104234294</fullName>
    </submittedName>
</protein>
<feature type="compositionally biased region" description="Polar residues" evidence="1">
    <location>
        <begin position="255"/>
        <end position="265"/>
    </location>
</feature>
<reference evidence="3" key="1">
    <citation type="journal article" date="2013" name="Genome Biol.">
        <title>Reference genomes and transcriptomes of Nicotiana sylvestris and Nicotiana tomentosiformis.</title>
        <authorList>
            <person name="Sierro N."/>
            <person name="Battey J.N."/>
            <person name="Ouadi S."/>
            <person name="Bovet L."/>
            <person name="Goepfert S."/>
            <person name="Bakaher N."/>
            <person name="Peitsch M.C."/>
            <person name="Ivanov N.V."/>
        </authorList>
    </citation>
    <scope>NUCLEOTIDE SEQUENCE [LARGE SCALE GENOMIC DNA]</scope>
</reference>
<dbReference type="AlphaFoldDB" id="A0A1U7X900"/>
<evidence type="ECO:0000313" key="4">
    <source>
        <dbReference type="RefSeq" id="XP_009786131.1"/>
    </source>
</evidence>
<dbReference type="RefSeq" id="XP_009786131.1">
    <property type="nucleotide sequence ID" value="XM_009787829.1"/>
</dbReference>
<dbReference type="PANTHER" id="PTHR31286:SF99">
    <property type="entry name" value="DUF4283 DOMAIN-CONTAINING PROTEIN"/>
    <property type="match status" value="1"/>
</dbReference>
<keyword evidence="3" id="KW-1185">Reference proteome</keyword>
<feature type="compositionally biased region" description="Low complexity" evidence="1">
    <location>
        <begin position="266"/>
        <end position="288"/>
    </location>
</feature>